<sequence>MTAANPDESSWGCFCDEGDLPCLGDEFSVNWMRDSEQNEANKETLATQFHATKTATKQSHVSKYGDFDFLQEAVADFQGDQQCEAEESEAPTSMWPVQEIPVRVLEKKIRRAASEGEREALRKELHNLKEKRERVANLYRSIASRVLLPGLVAEVVSVRPRTIAQPKCHDAVVKFFDQHCLSFSQNPFAFHHAFILANLCELRANAAPIIDAISAECQRVRVQRVI</sequence>
<name>A0A1I7Z3C9_9BILA</name>
<dbReference type="GO" id="GO:0005773">
    <property type="term" value="C:vacuole"/>
    <property type="evidence" value="ECO:0007669"/>
    <property type="project" value="GOC"/>
</dbReference>
<dbReference type="GO" id="GO:0004197">
    <property type="term" value="F:cysteine-type endopeptidase activity"/>
    <property type="evidence" value="ECO:0007669"/>
    <property type="project" value="TreeGrafter"/>
</dbReference>
<evidence type="ECO:0000256" key="1">
    <source>
        <dbReference type="ARBA" id="ARBA00009941"/>
    </source>
</evidence>
<evidence type="ECO:0000313" key="5">
    <source>
        <dbReference type="WBParaSite" id="L893_g2243.t1"/>
    </source>
</evidence>
<reference evidence="5" key="1">
    <citation type="submission" date="2016-11" db="UniProtKB">
        <authorList>
            <consortium name="WormBaseParasite"/>
        </authorList>
    </citation>
    <scope>IDENTIFICATION</scope>
</reference>
<evidence type="ECO:0000259" key="3">
    <source>
        <dbReference type="Pfam" id="PF20985"/>
    </source>
</evidence>
<keyword evidence="4" id="KW-1185">Reference proteome</keyword>
<evidence type="ECO:0000256" key="2">
    <source>
        <dbReference type="SAM" id="Coils"/>
    </source>
</evidence>
<dbReference type="InterPro" id="IPR001096">
    <property type="entry name" value="Peptidase_C13"/>
</dbReference>
<comment type="similarity">
    <text evidence="1">Belongs to the peptidase C13 family.</text>
</comment>
<organism evidence="4 5">
    <name type="scientific">Steinernema glaseri</name>
    <dbReference type="NCBI Taxonomy" id="37863"/>
    <lineage>
        <taxon>Eukaryota</taxon>
        <taxon>Metazoa</taxon>
        <taxon>Ecdysozoa</taxon>
        <taxon>Nematoda</taxon>
        <taxon>Chromadorea</taxon>
        <taxon>Rhabditida</taxon>
        <taxon>Tylenchina</taxon>
        <taxon>Panagrolaimomorpha</taxon>
        <taxon>Strongyloidoidea</taxon>
        <taxon>Steinernematidae</taxon>
        <taxon>Steinernema</taxon>
    </lineage>
</organism>
<accession>A0A1I7Z3C9</accession>
<dbReference type="PANTHER" id="PTHR12000:SF42">
    <property type="entry name" value="LEGUMAIN"/>
    <property type="match status" value="1"/>
</dbReference>
<dbReference type="Pfam" id="PF20985">
    <property type="entry name" value="Legum_prodom"/>
    <property type="match status" value="1"/>
</dbReference>
<dbReference type="GO" id="GO:0051603">
    <property type="term" value="P:proteolysis involved in protein catabolic process"/>
    <property type="evidence" value="ECO:0007669"/>
    <property type="project" value="TreeGrafter"/>
</dbReference>
<evidence type="ECO:0000313" key="4">
    <source>
        <dbReference type="Proteomes" id="UP000095287"/>
    </source>
</evidence>
<protein>
    <submittedName>
        <fullName evidence="5">PDCD2_C domain-containing protein</fullName>
    </submittedName>
</protein>
<dbReference type="AlphaFoldDB" id="A0A1I7Z3C9"/>
<dbReference type="GO" id="GO:0006624">
    <property type="term" value="P:vacuolar protein processing"/>
    <property type="evidence" value="ECO:0007669"/>
    <property type="project" value="TreeGrafter"/>
</dbReference>
<feature type="coiled-coil region" evidence="2">
    <location>
        <begin position="111"/>
        <end position="138"/>
    </location>
</feature>
<dbReference type="Pfam" id="PF01650">
    <property type="entry name" value="Peptidase_C13"/>
    <property type="match status" value="1"/>
</dbReference>
<dbReference type="Proteomes" id="UP000095287">
    <property type="component" value="Unplaced"/>
</dbReference>
<keyword evidence="2" id="KW-0175">Coiled coil</keyword>
<dbReference type="InterPro" id="IPR048501">
    <property type="entry name" value="Legum_prodom"/>
</dbReference>
<dbReference type="PANTHER" id="PTHR12000">
    <property type="entry name" value="HEMOGLOBINASE FAMILY MEMBER"/>
    <property type="match status" value="1"/>
</dbReference>
<feature type="domain" description="Legumain prodomain" evidence="3">
    <location>
        <begin position="124"/>
        <end position="217"/>
    </location>
</feature>
<dbReference type="Gene3D" id="3.40.50.1460">
    <property type="match status" value="1"/>
</dbReference>
<proteinExistence type="inferred from homology"/>
<dbReference type="WBParaSite" id="L893_g2243.t1">
    <property type="protein sequence ID" value="L893_g2243.t1"/>
    <property type="gene ID" value="L893_g2243"/>
</dbReference>
<dbReference type="CDD" id="cd21115">
    <property type="entry name" value="legumain_C"/>
    <property type="match status" value="1"/>
</dbReference>
<dbReference type="InterPro" id="IPR046427">
    <property type="entry name" value="Legumain_prodom_sf"/>
</dbReference>
<dbReference type="Gene3D" id="1.10.132.130">
    <property type="match status" value="1"/>
</dbReference>